<evidence type="ECO:0000313" key="2">
    <source>
        <dbReference type="EMBL" id="CAD5211815.1"/>
    </source>
</evidence>
<comment type="caution">
    <text evidence="2">The sequence shown here is derived from an EMBL/GenBank/DDBJ whole genome shotgun (WGS) entry which is preliminary data.</text>
</comment>
<dbReference type="EMBL" id="CAJFDH010000002">
    <property type="protein sequence ID" value="CAD5211815.1"/>
    <property type="molecule type" value="Genomic_DNA"/>
</dbReference>
<reference evidence="2" key="1">
    <citation type="submission" date="2020-09" db="EMBL/GenBank/DDBJ databases">
        <authorList>
            <person name="Kikuchi T."/>
        </authorList>
    </citation>
    <scope>NUCLEOTIDE SEQUENCE</scope>
    <source>
        <strain evidence="2">SH1</strain>
    </source>
</reference>
<feature type="chain" id="PRO_5036220913" evidence="1">
    <location>
        <begin position="21"/>
        <end position="180"/>
    </location>
</feature>
<keyword evidence="3" id="KW-1185">Reference proteome</keyword>
<sequence length="180" mass="20408">MAWSYIVIVSFALIVFPTSAQEHDTRGSNQKKQVLVVLNQEKSFLAQNVKSELKTMKLTFDTKLAKPSAICDTAHKNSENYNFAMLLYDMDGQIPELCPYKPSNKLFPFLMLHKFNFNNETIRDGVQVHNQVFDMLVLYSSSGTASTYASKNDPEVELSLIRQLILLTAFAAKLKIVSYL</sequence>
<accession>A0A811K8Z0</accession>
<dbReference type="EMBL" id="CAJFCW020000002">
    <property type="protein sequence ID" value="CAG9094458.1"/>
    <property type="molecule type" value="Genomic_DNA"/>
</dbReference>
<name>A0A811K8Z0_9BILA</name>
<feature type="signal peptide" evidence="1">
    <location>
        <begin position="1"/>
        <end position="20"/>
    </location>
</feature>
<dbReference type="AlphaFoldDB" id="A0A811K8Z0"/>
<dbReference type="Proteomes" id="UP000783686">
    <property type="component" value="Unassembled WGS sequence"/>
</dbReference>
<proteinExistence type="predicted"/>
<organism evidence="2 3">
    <name type="scientific">Bursaphelenchus okinawaensis</name>
    <dbReference type="NCBI Taxonomy" id="465554"/>
    <lineage>
        <taxon>Eukaryota</taxon>
        <taxon>Metazoa</taxon>
        <taxon>Ecdysozoa</taxon>
        <taxon>Nematoda</taxon>
        <taxon>Chromadorea</taxon>
        <taxon>Rhabditida</taxon>
        <taxon>Tylenchina</taxon>
        <taxon>Tylenchomorpha</taxon>
        <taxon>Aphelenchoidea</taxon>
        <taxon>Aphelenchoididae</taxon>
        <taxon>Bursaphelenchus</taxon>
    </lineage>
</organism>
<protein>
    <submittedName>
        <fullName evidence="2">Uncharacterized protein</fullName>
    </submittedName>
</protein>
<evidence type="ECO:0000256" key="1">
    <source>
        <dbReference type="SAM" id="SignalP"/>
    </source>
</evidence>
<dbReference type="Proteomes" id="UP000614601">
    <property type="component" value="Unassembled WGS sequence"/>
</dbReference>
<evidence type="ECO:0000313" key="3">
    <source>
        <dbReference type="Proteomes" id="UP000614601"/>
    </source>
</evidence>
<keyword evidence="1" id="KW-0732">Signal</keyword>
<gene>
    <name evidence="2" type="ORF">BOKJ2_LOCUS3890</name>
</gene>